<dbReference type="Pfam" id="PF02803">
    <property type="entry name" value="Thiolase_C"/>
    <property type="match status" value="1"/>
</dbReference>
<dbReference type="Gene3D" id="3.40.47.10">
    <property type="match status" value="2"/>
</dbReference>
<evidence type="ECO:0000313" key="10">
    <source>
        <dbReference type="Proteomes" id="UP001254848"/>
    </source>
</evidence>
<dbReference type="RefSeq" id="WP_413781904.1">
    <property type="nucleotide sequence ID" value="NZ_JAUOZS010000001.1"/>
</dbReference>
<dbReference type="InterPro" id="IPR020616">
    <property type="entry name" value="Thiolase_N"/>
</dbReference>
<gene>
    <name evidence="9" type="ORF">Q4T40_19655</name>
</gene>
<comment type="similarity">
    <text evidence="1 6">Belongs to the thiolase-like superfamily. Thiolase family.</text>
</comment>
<keyword evidence="10" id="KW-1185">Reference proteome</keyword>
<evidence type="ECO:0000313" key="9">
    <source>
        <dbReference type="EMBL" id="MDT8903448.1"/>
    </source>
</evidence>
<evidence type="ECO:0000259" key="7">
    <source>
        <dbReference type="Pfam" id="PF00108"/>
    </source>
</evidence>
<keyword evidence="4 6" id="KW-0012">Acyltransferase</keyword>
<dbReference type="EMBL" id="JAUOZS010000001">
    <property type="protein sequence ID" value="MDT8903448.1"/>
    <property type="molecule type" value="Genomic_DNA"/>
</dbReference>
<dbReference type="InterPro" id="IPR002155">
    <property type="entry name" value="Thiolase"/>
</dbReference>
<organism evidence="9 10">
    <name type="scientific">Anaeroselena agilis</name>
    <dbReference type="NCBI Taxonomy" id="3063788"/>
    <lineage>
        <taxon>Bacteria</taxon>
        <taxon>Bacillati</taxon>
        <taxon>Bacillota</taxon>
        <taxon>Negativicutes</taxon>
        <taxon>Acetonemataceae</taxon>
        <taxon>Anaeroselena</taxon>
    </lineage>
</organism>
<evidence type="ECO:0000256" key="3">
    <source>
        <dbReference type="ARBA" id="ARBA00022679"/>
    </source>
</evidence>
<accession>A0ABU3P341</accession>
<proteinExistence type="inferred from homology"/>
<dbReference type="PANTHER" id="PTHR18919:SF107">
    <property type="entry name" value="ACETYL-COA ACETYLTRANSFERASE, CYTOSOLIC"/>
    <property type="match status" value="1"/>
</dbReference>
<dbReference type="InterPro" id="IPR016039">
    <property type="entry name" value="Thiolase-like"/>
</dbReference>
<dbReference type="PIRSF" id="PIRSF000429">
    <property type="entry name" value="Ac-CoA_Ac_transf"/>
    <property type="match status" value="1"/>
</dbReference>
<dbReference type="GO" id="GO:0016746">
    <property type="term" value="F:acyltransferase activity"/>
    <property type="evidence" value="ECO:0007669"/>
    <property type="project" value="UniProtKB-KW"/>
</dbReference>
<dbReference type="SUPFAM" id="SSF53901">
    <property type="entry name" value="Thiolase-like"/>
    <property type="match status" value="2"/>
</dbReference>
<sequence length="399" mass="42010">MKDVVIVDACRTAVGNMGGSLKPLTPDDLARAVMAGILGRTGIEPALVDEVVLGHCRQSSDNPNIARLAALMCGIPEEVPAYTVMRQCASGMTAVADGTMAIQTGQNDIVLAGGTESMSNSIFYFRNARYGLGVGNRELLDSVTEVQFCSQPQDIYGRFNMGMTAENVAERMNISREDQDAFAYRSQVKAAAAIAAGRFKDEIVPVTVPQGRKKEPIVFDTDEFPRATSLEALAKLKPVFRTDGKGSVTAGNSSGRNDGASALLLMSGEKAHQLGLKPMAVIRGFAAAGVDPRVMGLGPIPATKKALKIAGLSLADIQLIELNEAFAAQSLGCIRELDFNPEIVNVNGGAIALGHPVGSSGSRIIVTLVHEMRRRGLKYGLATLCAAGGMGMTTIVEAV</sequence>
<evidence type="ECO:0000256" key="5">
    <source>
        <dbReference type="ARBA" id="ARBA00030755"/>
    </source>
</evidence>
<dbReference type="CDD" id="cd00751">
    <property type="entry name" value="thiolase"/>
    <property type="match status" value="1"/>
</dbReference>
<name>A0ABU3P341_9FIRM</name>
<dbReference type="PANTHER" id="PTHR18919">
    <property type="entry name" value="ACETYL-COA C-ACYLTRANSFERASE"/>
    <property type="match status" value="1"/>
</dbReference>
<evidence type="ECO:0000256" key="2">
    <source>
        <dbReference type="ARBA" id="ARBA00012705"/>
    </source>
</evidence>
<feature type="domain" description="Thiolase C-terminal" evidence="8">
    <location>
        <begin position="276"/>
        <end position="397"/>
    </location>
</feature>
<protein>
    <recommendedName>
        <fullName evidence="2">acetyl-CoA C-acetyltransferase</fullName>
        <ecNumber evidence="2">2.3.1.9</ecNumber>
    </recommendedName>
    <alternativeName>
        <fullName evidence="5">Acetoacetyl-CoA thiolase</fullName>
    </alternativeName>
</protein>
<reference evidence="9 10" key="1">
    <citation type="submission" date="2023-07" db="EMBL/GenBank/DDBJ databases">
        <title>The novel representative of Negativicutes class, Anaeroselena agilis gen. nov. sp. nov.</title>
        <authorList>
            <person name="Prokofeva M.I."/>
            <person name="Elcheninov A.G."/>
            <person name="Klyukina A."/>
            <person name="Kublanov I.V."/>
            <person name="Frolov E.N."/>
            <person name="Podosokorskaya O.A."/>
        </authorList>
    </citation>
    <scope>NUCLEOTIDE SEQUENCE [LARGE SCALE GENOMIC DNA]</scope>
    <source>
        <strain evidence="9 10">4137-cl</strain>
    </source>
</reference>
<feature type="domain" description="Thiolase N-terminal" evidence="7">
    <location>
        <begin position="4"/>
        <end position="268"/>
    </location>
</feature>
<keyword evidence="3 6" id="KW-0808">Transferase</keyword>
<dbReference type="EC" id="2.3.1.9" evidence="2"/>
<evidence type="ECO:0000256" key="6">
    <source>
        <dbReference type="RuleBase" id="RU003557"/>
    </source>
</evidence>
<dbReference type="NCBIfam" id="TIGR01930">
    <property type="entry name" value="AcCoA-C-Actrans"/>
    <property type="match status" value="1"/>
</dbReference>
<dbReference type="Proteomes" id="UP001254848">
    <property type="component" value="Unassembled WGS sequence"/>
</dbReference>
<dbReference type="PROSITE" id="PS00737">
    <property type="entry name" value="THIOLASE_2"/>
    <property type="match status" value="1"/>
</dbReference>
<dbReference type="InterPro" id="IPR020613">
    <property type="entry name" value="Thiolase_CS"/>
</dbReference>
<evidence type="ECO:0000259" key="8">
    <source>
        <dbReference type="Pfam" id="PF02803"/>
    </source>
</evidence>
<evidence type="ECO:0000256" key="1">
    <source>
        <dbReference type="ARBA" id="ARBA00010982"/>
    </source>
</evidence>
<dbReference type="InterPro" id="IPR020617">
    <property type="entry name" value="Thiolase_C"/>
</dbReference>
<comment type="caution">
    <text evidence="9">The sequence shown here is derived from an EMBL/GenBank/DDBJ whole genome shotgun (WGS) entry which is preliminary data.</text>
</comment>
<dbReference type="Pfam" id="PF00108">
    <property type="entry name" value="Thiolase_N"/>
    <property type="match status" value="1"/>
</dbReference>
<evidence type="ECO:0000256" key="4">
    <source>
        <dbReference type="ARBA" id="ARBA00023315"/>
    </source>
</evidence>